<evidence type="ECO:0000313" key="6">
    <source>
        <dbReference type="EMBL" id="PHH68504.1"/>
    </source>
</evidence>
<organism evidence="6 7">
    <name type="scientific">Ophiocordyceps australis</name>
    <dbReference type="NCBI Taxonomy" id="1399860"/>
    <lineage>
        <taxon>Eukaryota</taxon>
        <taxon>Fungi</taxon>
        <taxon>Dikarya</taxon>
        <taxon>Ascomycota</taxon>
        <taxon>Pezizomycotina</taxon>
        <taxon>Sordariomycetes</taxon>
        <taxon>Hypocreomycetidae</taxon>
        <taxon>Hypocreales</taxon>
        <taxon>Ophiocordycipitaceae</taxon>
        <taxon>Ophiocordyceps</taxon>
    </lineage>
</organism>
<protein>
    <recommendedName>
        <fullName evidence="8">2-dehydropantoate 2-reductase</fullName>
    </recommendedName>
</protein>
<gene>
    <name evidence="6" type="ORF">CDD82_507</name>
</gene>
<feature type="domain" description="Ketopantoate reductase N-terminal" evidence="4">
    <location>
        <begin position="55"/>
        <end position="232"/>
    </location>
</feature>
<dbReference type="Pfam" id="PF08546">
    <property type="entry name" value="ApbA_C"/>
    <property type="match status" value="1"/>
</dbReference>
<dbReference type="PANTHER" id="PTHR43765:SF2">
    <property type="entry name" value="2-DEHYDROPANTOATE 2-REDUCTASE"/>
    <property type="match status" value="1"/>
</dbReference>
<dbReference type="InterPro" id="IPR013332">
    <property type="entry name" value="KPR_N"/>
</dbReference>
<dbReference type="InterPro" id="IPR008927">
    <property type="entry name" value="6-PGluconate_DH-like_C_sf"/>
</dbReference>
<dbReference type="Pfam" id="PF02558">
    <property type="entry name" value="ApbA"/>
    <property type="match status" value="1"/>
</dbReference>
<dbReference type="InterPro" id="IPR036291">
    <property type="entry name" value="NAD(P)-bd_dom_sf"/>
</dbReference>
<dbReference type="Proteomes" id="UP000224854">
    <property type="component" value="Unassembled WGS sequence"/>
</dbReference>
<dbReference type="PANTHER" id="PTHR43765">
    <property type="entry name" value="2-DEHYDROPANTOATE 2-REDUCTASE-RELATED"/>
    <property type="match status" value="1"/>
</dbReference>
<dbReference type="SUPFAM" id="SSF51735">
    <property type="entry name" value="NAD(P)-binding Rossmann-fold domains"/>
    <property type="match status" value="1"/>
</dbReference>
<dbReference type="Gene3D" id="1.10.1040.10">
    <property type="entry name" value="N-(1-d-carboxylethyl)-l-norvaline Dehydrogenase, domain 2"/>
    <property type="match status" value="1"/>
</dbReference>
<comment type="similarity">
    <text evidence="1">Belongs to the ketopantoate reductase family.</text>
</comment>
<dbReference type="Gene3D" id="3.40.50.720">
    <property type="entry name" value="NAD(P)-binding Rossmann-like Domain"/>
    <property type="match status" value="1"/>
</dbReference>
<dbReference type="SUPFAM" id="SSF48179">
    <property type="entry name" value="6-phosphogluconate dehydrogenase C-terminal domain-like"/>
    <property type="match status" value="1"/>
</dbReference>
<sequence length="441" mass="48155">MPPRQLQTLANDKWLTQIASHGSPPPRLYAWTAANLSGTGAHNREPRKDNDSRRIHMLGIGNIGRLFASNLASLPDRPPITLILRRPELLAKWYSINCQGIQIVRPGVDGSGNKTSSHKSAFDVECWCETPPPHGPIHHPFPVNKLIVTTKAASALPAVDRLRRYLAPDCAVVMVHNGVSPLWPPHGDEYLEQRYPNGGAPRFFSAVTSHALWSMGDFCSMHVAPGDSVMGPILPAGPNGDIEASSPCPETPSAGQGLMQQIKAAKGLQFRSVAWRELWLLQLDKLVVNTTINPLASVLRCKNGQLFENSHDSVIPLIMDRLLQETCHVIQALVSHPASCPMVGPDGVEPLNQRYTVCQMRDMVCDIGKRSAANTCSMLQDVQAGRLTEVSELNGWLLDTAARLGCMALPTHGALVDLVKGRVALSKEELARRLVLKEKAL</sequence>
<proteinExistence type="inferred from homology"/>
<dbReference type="InterPro" id="IPR013752">
    <property type="entry name" value="KPA_reductase"/>
</dbReference>
<dbReference type="EMBL" id="NJEU01001117">
    <property type="protein sequence ID" value="PHH68504.1"/>
    <property type="molecule type" value="Genomic_DNA"/>
</dbReference>
<evidence type="ECO:0000259" key="4">
    <source>
        <dbReference type="Pfam" id="PF02558"/>
    </source>
</evidence>
<dbReference type="OrthoDB" id="73846at2759"/>
<keyword evidence="3" id="KW-0560">Oxidoreductase</keyword>
<name>A0A2C5YNA9_9HYPO</name>
<evidence type="ECO:0000256" key="1">
    <source>
        <dbReference type="ARBA" id="ARBA00007870"/>
    </source>
</evidence>
<reference evidence="6 7" key="1">
    <citation type="submission" date="2017-06" db="EMBL/GenBank/DDBJ databases">
        <title>Ant-infecting Ophiocordyceps genomes reveal a high diversity of potential behavioral manipulation genes and a possible major role for enterotoxins.</title>
        <authorList>
            <person name="De Bekker C."/>
            <person name="Evans H.C."/>
            <person name="Brachmann A."/>
            <person name="Hughes D.P."/>
        </authorList>
    </citation>
    <scope>NUCLEOTIDE SEQUENCE [LARGE SCALE GENOMIC DNA]</scope>
    <source>
        <strain evidence="6 7">1348a</strain>
    </source>
</reference>
<keyword evidence="2" id="KW-0521">NADP</keyword>
<keyword evidence="7" id="KW-1185">Reference proteome</keyword>
<dbReference type="GO" id="GO:0008677">
    <property type="term" value="F:2-dehydropantoate 2-reductase activity"/>
    <property type="evidence" value="ECO:0007669"/>
    <property type="project" value="TreeGrafter"/>
</dbReference>
<feature type="domain" description="Ketopantoate reductase C-terminal" evidence="5">
    <location>
        <begin position="280"/>
        <end position="421"/>
    </location>
</feature>
<accession>A0A2C5YNA9</accession>
<dbReference type="GO" id="GO:0005739">
    <property type="term" value="C:mitochondrion"/>
    <property type="evidence" value="ECO:0007669"/>
    <property type="project" value="TreeGrafter"/>
</dbReference>
<evidence type="ECO:0008006" key="8">
    <source>
        <dbReference type="Google" id="ProtNLM"/>
    </source>
</evidence>
<dbReference type="GO" id="GO:0050661">
    <property type="term" value="F:NADP binding"/>
    <property type="evidence" value="ECO:0007669"/>
    <property type="project" value="TreeGrafter"/>
</dbReference>
<evidence type="ECO:0000259" key="5">
    <source>
        <dbReference type="Pfam" id="PF08546"/>
    </source>
</evidence>
<dbReference type="InterPro" id="IPR050838">
    <property type="entry name" value="Ketopantoate_reductase"/>
</dbReference>
<dbReference type="InterPro" id="IPR013328">
    <property type="entry name" value="6PGD_dom2"/>
</dbReference>
<dbReference type="AlphaFoldDB" id="A0A2C5YNA9"/>
<comment type="caution">
    <text evidence="6">The sequence shown here is derived from an EMBL/GenBank/DDBJ whole genome shotgun (WGS) entry which is preliminary data.</text>
</comment>
<evidence type="ECO:0000256" key="2">
    <source>
        <dbReference type="ARBA" id="ARBA00022857"/>
    </source>
</evidence>
<evidence type="ECO:0000313" key="7">
    <source>
        <dbReference type="Proteomes" id="UP000224854"/>
    </source>
</evidence>
<evidence type="ECO:0000256" key="3">
    <source>
        <dbReference type="ARBA" id="ARBA00023002"/>
    </source>
</evidence>